<dbReference type="NCBIfam" id="NF005559">
    <property type="entry name" value="PRK07231.1"/>
    <property type="match status" value="1"/>
</dbReference>
<dbReference type="GO" id="GO:0016491">
    <property type="term" value="F:oxidoreductase activity"/>
    <property type="evidence" value="ECO:0007669"/>
    <property type="project" value="UniProtKB-KW"/>
</dbReference>
<dbReference type="InterPro" id="IPR002347">
    <property type="entry name" value="SDR_fam"/>
</dbReference>
<dbReference type="PRINTS" id="PR00080">
    <property type="entry name" value="SDRFAMILY"/>
</dbReference>
<comment type="similarity">
    <text evidence="1">Belongs to the short-chain dehydrogenases/reductases (SDR) family.</text>
</comment>
<dbReference type="PROSITE" id="PS00061">
    <property type="entry name" value="ADH_SHORT"/>
    <property type="match status" value="1"/>
</dbReference>
<name>A0A085UL91_PSESX</name>
<dbReference type="Proteomes" id="UP000028643">
    <property type="component" value="Unassembled WGS sequence"/>
</dbReference>
<dbReference type="InterPro" id="IPR036291">
    <property type="entry name" value="NAD(P)-bd_dom_sf"/>
</dbReference>
<dbReference type="FunFam" id="3.40.50.720:FF:000084">
    <property type="entry name" value="Short-chain dehydrogenase reductase"/>
    <property type="match status" value="1"/>
</dbReference>
<gene>
    <name evidence="3" type="ORF">IV02_31415</name>
</gene>
<organism evidence="3 4">
    <name type="scientific">Pseudomonas syringae</name>
    <dbReference type="NCBI Taxonomy" id="317"/>
    <lineage>
        <taxon>Bacteria</taxon>
        <taxon>Pseudomonadati</taxon>
        <taxon>Pseudomonadota</taxon>
        <taxon>Gammaproteobacteria</taxon>
        <taxon>Pseudomonadales</taxon>
        <taxon>Pseudomonadaceae</taxon>
        <taxon>Pseudomonas</taxon>
    </lineage>
</organism>
<keyword evidence="2" id="KW-0560">Oxidoreductase</keyword>
<protein>
    <submittedName>
        <fullName evidence="3">Short-chain dehydrogenase</fullName>
    </submittedName>
</protein>
<dbReference type="AlphaFoldDB" id="A0A085UL91"/>
<reference evidence="3 4" key="1">
    <citation type="submission" date="2014-07" db="EMBL/GenBank/DDBJ databases">
        <title>Draft Genome Sequences of Environmental Pseudomonas syringae strains.</title>
        <authorList>
            <person name="Baltrus D.A."/>
            <person name="Berge O."/>
            <person name="Morris C."/>
        </authorList>
    </citation>
    <scope>NUCLEOTIDE SEQUENCE [LARGE SCALE GENOMIC DNA]</scope>
    <source>
        <strain evidence="3 4">CEB003</strain>
    </source>
</reference>
<dbReference type="EMBL" id="JPQT01000183">
    <property type="protein sequence ID" value="KFE43954.1"/>
    <property type="molecule type" value="Genomic_DNA"/>
</dbReference>
<proteinExistence type="inferred from homology"/>
<evidence type="ECO:0000313" key="4">
    <source>
        <dbReference type="Proteomes" id="UP000028643"/>
    </source>
</evidence>
<dbReference type="CDD" id="cd05233">
    <property type="entry name" value="SDR_c"/>
    <property type="match status" value="1"/>
</dbReference>
<evidence type="ECO:0000256" key="1">
    <source>
        <dbReference type="ARBA" id="ARBA00006484"/>
    </source>
</evidence>
<comment type="caution">
    <text evidence="3">The sequence shown here is derived from an EMBL/GenBank/DDBJ whole genome shotgun (WGS) entry which is preliminary data.</text>
</comment>
<sequence length="247" mass="25719">MSALVHAGRVVVITGAASGIGAATAHLFAEQGAYVVLGDIDEAAREVAAELAMPDLFVRTDVTRPDSVEQLMSAAMAQFSRLDILVANAGIAETKSPIHELDLVAWQRVIDINLTGVALCNQYAALRMLQGSGGVIVNMASILAHVGQANSHAYSASKAAVVNLTRSIALTYARQGIRANCVSPGYVETPLLSRLPEQVITAILEKQPIGRLGQPVEVARVVSFLASDAASLITGACINADGGYTAV</sequence>
<accession>A0A085UL91</accession>
<dbReference type="Gene3D" id="3.40.50.720">
    <property type="entry name" value="NAD(P)-binding Rossmann-like Domain"/>
    <property type="match status" value="1"/>
</dbReference>
<dbReference type="PRINTS" id="PR00081">
    <property type="entry name" value="GDHRDH"/>
</dbReference>
<evidence type="ECO:0000256" key="2">
    <source>
        <dbReference type="ARBA" id="ARBA00023002"/>
    </source>
</evidence>
<dbReference type="Pfam" id="PF13561">
    <property type="entry name" value="adh_short_C2"/>
    <property type="match status" value="1"/>
</dbReference>
<dbReference type="InterPro" id="IPR020904">
    <property type="entry name" value="Sc_DH/Rdtase_CS"/>
</dbReference>
<dbReference type="PATRIC" id="fig|317.174.peg.6412"/>
<evidence type="ECO:0000313" key="3">
    <source>
        <dbReference type="EMBL" id="KFE43954.1"/>
    </source>
</evidence>
<dbReference type="SUPFAM" id="SSF51735">
    <property type="entry name" value="NAD(P)-binding Rossmann-fold domains"/>
    <property type="match status" value="1"/>
</dbReference>
<dbReference type="RefSeq" id="WP_047580052.1">
    <property type="nucleotide sequence ID" value="NZ_JPQT01000183.1"/>
</dbReference>
<dbReference type="PANTHER" id="PTHR24321:SF8">
    <property type="entry name" value="ESTRADIOL 17-BETA-DEHYDROGENASE 8-RELATED"/>
    <property type="match status" value="1"/>
</dbReference>
<dbReference type="PANTHER" id="PTHR24321">
    <property type="entry name" value="DEHYDROGENASES, SHORT CHAIN"/>
    <property type="match status" value="1"/>
</dbReference>